<dbReference type="InterPro" id="IPR005546">
    <property type="entry name" value="Autotransporte_beta"/>
</dbReference>
<name>Q2LTD1_SYNAS</name>
<dbReference type="Gene3D" id="2.40.128.130">
    <property type="entry name" value="Autotransporter beta-domain"/>
    <property type="match status" value="1"/>
</dbReference>
<keyword evidence="1" id="KW-0732">Signal</keyword>
<dbReference type="InterPro" id="IPR036709">
    <property type="entry name" value="Autotransporte_beta_dom_sf"/>
</dbReference>
<dbReference type="EMBL" id="CP000252">
    <property type="protein sequence ID" value="ABC77343.1"/>
    <property type="molecule type" value="Genomic_DNA"/>
</dbReference>
<gene>
    <name evidence="3" type="ORF">SYN_02546</name>
</gene>
<reference evidence="3 4" key="1">
    <citation type="journal article" date="2007" name="Proc. Natl. Acad. Sci. U.S.A.">
        <title>The genome of Syntrophus aciditrophicus: life at the thermodynamic limit of microbial growth.</title>
        <authorList>
            <person name="McInerney M.J."/>
            <person name="Rohlin L."/>
            <person name="Mouttaki H."/>
            <person name="Kim U."/>
            <person name="Krupp R.S."/>
            <person name="Rios-Hernandez L."/>
            <person name="Sieber J."/>
            <person name="Struchtemeyer C.G."/>
            <person name="Bhattacharyya A."/>
            <person name="Campbell J.W."/>
            <person name="Gunsalus R.P."/>
        </authorList>
    </citation>
    <scope>NUCLEOTIDE SEQUENCE [LARGE SCALE GENOMIC DNA]</scope>
    <source>
        <strain evidence="3 4">SB</strain>
    </source>
</reference>
<dbReference type="SUPFAM" id="SSF103515">
    <property type="entry name" value="Autotransporter"/>
    <property type="match status" value="1"/>
</dbReference>
<dbReference type="KEGG" id="sat:SYN_02546"/>
<evidence type="ECO:0000256" key="1">
    <source>
        <dbReference type="SAM" id="SignalP"/>
    </source>
</evidence>
<dbReference type="SMART" id="SM00869">
    <property type="entry name" value="Autotransporter"/>
    <property type="match status" value="1"/>
</dbReference>
<dbReference type="GO" id="GO:0019867">
    <property type="term" value="C:outer membrane"/>
    <property type="evidence" value="ECO:0007669"/>
    <property type="project" value="InterPro"/>
</dbReference>
<organism evidence="3 4">
    <name type="scientific">Syntrophus aciditrophicus (strain SB)</name>
    <dbReference type="NCBI Taxonomy" id="56780"/>
    <lineage>
        <taxon>Bacteria</taxon>
        <taxon>Pseudomonadati</taxon>
        <taxon>Thermodesulfobacteriota</taxon>
        <taxon>Syntrophia</taxon>
        <taxon>Syntrophales</taxon>
        <taxon>Syntrophaceae</taxon>
        <taxon>Syntrophus</taxon>
    </lineage>
</organism>
<keyword evidence="4" id="KW-1185">Reference proteome</keyword>
<evidence type="ECO:0000313" key="3">
    <source>
        <dbReference type="EMBL" id="ABC77343.1"/>
    </source>
</evidence>
<protein>
    <submittedName>
        <fullName evidence="3">Outer membrane protein</fullName>
    </submittedName>
</protein>
<feature type="signal peptide" evidence="1">
    <location>
        <begin position="1"/>
        <end position="26"/>
    </location>
</feature>
<dbReference type="Pfam" id="PF03797">
    <property type="entry name" value="Autotransporter"/>
    <property type="match status" value="1"/>
</dbReference>
<proteinExistence type="predicted"/>
<feature type="domain" description="Autotransporter" evidence="2">
    <location>
        <begin position="463"/>
        <end position="742"/>
    </location>
</feature>
<dbReference type="HOGENOM" id="CLU_338810_0_0_7"/>
<dbReference type="AlphaFoldDB" id="Q2LTD1"/>
<dbReference type="STRING" id="56780.SYN_02546"/>
<dbReference type="InterPro" id="IPR006315">
    <property type="entry name" value="OM_autotransptr_brl_dom"/>
</dbReference>
<evidence type="ECO:0000313" key="4">
    <source>
        <dbReference type="Proteomes" id="UP000001933"/>
    </source>
</evidence>
<dbReference type="OrthoDB" id="5318987at2"/>
<dbReference type="InParanoid" id="Q2LTD1"/>
<dbReference type="RefSeq" id="WP_011417365.1">
    <property type="nucleotide sequence ID" value="NC_007759.1"/>
</dbReference>
<feature type="chain" id="PRO_5004212441" evidence="1">
    <location>
        <begin position="27"/>
        <end position="742"/>
    </location>
</feature>
<dbReference type="eggNOG" id="COG4625">
    <property type="taxonomic scope" value="Bacteria"/>
</dbReference>
<dbReference type="PROSITE" id="PS51208">
    <property type="entry name" value="AUTOTRANSPORTER"/>
    <property type="match status" value="1"/>
</dbReference>
<evidence type="ECO:0000259" key="2">
    <source>
        <dbReference type="PROSITE" id="PS51208"/>
    </source>
</evidence>
<accession>Q2LTD1</accession>
<dbReference type="NCBIfam" id="TIGR01414">
    <property type="entry name" value="autotrans_barl"/>
    <property type="match status" value="1"/>
</dbReference>
<dbReference type="Proteomes" id="UP000001933">
    <property type="component" value="Chromosome"/>
</dbReference>
<dbReference type="InterPro" id="IPR011050">
    <property type="entry name" value="Pectin_lyase_fold/virulence"/>
</dbReference>
<dbReference type="SUPFAM" id="SSF51126">
    <property type="entry name" value="Pectin lyase-like"/>
    <property type="match status" value="1"/>
</dbReference>
<sequence>MYRSSLTCCGKFVLSCLFFVFLPCTALSVDYVIPGSPPPAGFSNLFAGDTLTINSGGDFTNTGTNWIYNNGIITNNAGGTFTNNNGNTRNDTTFINSGTFTNANVSQIYNYGTFTNNTSGTLTNDNSYIHNMLGAVITNDGTFTNLNSNTSTIREFRNYGTFTNNGSFTNSNSRIYNAASGVITNNGTFINEAGSTIENNGAFANQPGAVLINDGTFTANTPFTNSGTLSGIGTINGNVTNAGTLAPGNSIGQMTITGNYTHNAGAAYQVDVNAAGQSDRLVVTGTATLNGGAVDVLAQSGSYLQNTSYTILTAGGGVTGVFGTVTSNLAFLTPSLSYDPSNVYLLLTRNSTNFVDVAGTPNQRAVASAFDSISPGATGEMEAVLNSLTSLSADGARSAFDQMGGNVHTALTGVSFSSFNSYMGVLTGRMGGGIADRSFLASLPQPMYASRGDVATDAGGNLSGGDEWGIWARVYGNVGDRDGNDVTTEYDYNMGGLAIGFDRKITNILLLGFSVGLSGGKLDMNDLTESSKINSWHGSLYGSCTKGAWYMDGILAYGYNRYDTSRDISFGAVDKTADAEYDGHIVGAYMEAGYKLKLNTINITPMASFQASHLTRDDFTEDNAGVLSLDGDSENADSLLGTLGIKVNRDFVVNAATITPEVRIKWLHEFSNDDYMLDTAFAGAPAAPFTIRGDHPDRDRVAFGVGLNADMKNNSSLFLAYDANFSGEYTEHVGSLGWRYRW</sequence>